<evidence type="ECO:0000256" key="6">
    <source>
        <dbReference type="PIRNR" id="PIRNR018968"/>
    </source>
</evidence>
<keyword evidence="3 6" id="KW-0812">Transmembrane</keyword>
<feature type="transmembrane region" description="Helical" evidence="6">
    <location>
        <begin position="227"/>
        <end position="253"/>
    </location>
</feature>
<dbReference type="InterPro" id="IPR003838">
    <property type="entry name" value="ABC3_permease_C"/>
</dbReference>
<feature type="transmembrane region" description="Helical" evidence="6">
    <location>
        <begin position="21"/>
        <end position="38"/>
    </location>
</feature>
<dbReference type="GO" id="GO:0055085">
    <property type="term" value="P:transmembrane transport"/>
    <property type="evidence" value="ECO:0007669"/>
    <property type="project" value="UniProtKB-UniRule"/>
</dbReference>
<dbReference type="GO" id="GO:0005886">
    <property type="term" value="C:plasma membrane"/>
    <property type="evidence" value="ECO:0007669"/>
    <property type="project" value="UniProtKB-SubCell"/>
</dbReference>
<evidence type="ECO:0000313" key="10">
    <source>
        <dbReference type="Proteomes" id="UP000528555"/>
    </source>
</evidence>
<feature type="transmembrane region" description="Helical" evidence="6">
    <location>
        <begin position="197"/>
        <end position="215"/>
    </location>
</feature>
<feature type="transmembrane region" description="Helical" evidence="6">
    <location>
        <begin position="282"/>
        <end position="307"/>
    </location>
</feature>
<feature type="transmembrane region" description="Helical" evidence="6">
    <location>
        <begin position="58"/>
        <end position="78"/>
    </location>
</feature>
<feature type="transmembrane region" description="Helical" evidence="6">
    <location>
        <begin position="527"/>
        <end position="552"/>
    </location>
</feature>
<feature type="transmembrane region" description="Helical" evidence="6">
    <location>
        <begin position="99"/>
        <end position="125"/>
    </location>
</feature>
<feature type="transmembrane region" description="Helical" evidence="6">
    <location>
        <begin position="620"/>
        <end position="644"/>
    </location>
</feature>
<reference evidence="10 11" key="1">
    <citation type="journal article" date="2020" name="Cell Host Microbe">
        <title>Functional and Genomic Variation between Human-Derived Isolates of Lachnospiraceae Reveals Inter- and Intra-Species Diversity.</title>
        <authorList>
            <person name="Sorbara M.T."/>
            <person name="Littmann E.R."/>
            <person name="Fontana E."/>
            <person name="Moody T.U."/>
            <person name="Kohout C.E."/>
            <person name="Gjonbalaj M."/>
            <person name="Eaton V."/>
            <person name="Seok R."/>
            <person name="Leiner I.M."/>
            <person name="Pamer E.G."/>
        </authorList>
    </citation>
    <scope>NUCLEOTIDE SEQUENCE [LARGE SCALE GENOMIC DNA]</scope>
    <source>
        <strain evidence="9 10">MSK.17.11</strain>
        <strain evidence="8 11">MSK.17.38</strain>
    </source>
</reference>
<keyword evidence="2 6" id="KW-1003">Cell membrane</keyword>
<dbReference type="PANTHER" id="PTHR46795:SF3">
    <property type="entry name" value="ABC TRANSPORTER PERMEASE"/>
    <property type="match status" value="1"/>
</dbReference>
<keyword evidence="6" id="KW-0813">Transport</keyword>
<feature type="transmembrane region" description="Helical" evidence="6">
    <location>
        <begin position="586"/>
        <end position="608"/>
    </location>
</feature>
<keyword evidence="10" id="KW-1185">Reference proteome</keyword>
<feature type="domain" description="ABC3 transporter permease C-terminal" evidence="7">
    <location>
        <begin position="61"/>
        <end position="178"/>
    </location>
</feature>
<evidence type="ECO:0000313" key="8">
    <source>
        <dbReference type="EMBL" id="NSK13878.1"/>
    </source>
</evidence>
<gene>
    <name evidence="9" type="ORF">G5A66_05085</name>
    <name evidence="8" type="ORF">G5A75_03115</name>
</gene>
<comment type="caution">
    <text evidence="9">The sequence shown here is derived from an EMBL/GenBank/DDBJ whole genome shotgun (WGS) entry which is preliminary data.</text>
</comment>
<dbReference type="Proteomes" id="UP000528555">
    <property type="component" value="Unassembled WGS sequence"/>
</dbReference>
<evidence type="ECO:0000313" key="9">
    <source>
        <dbReference type="EMBL" id="NVH58035.1"/>
    </source>
</evidence>
<dbReference type="OrthoDB" id="9781780at2"/>
<reference evidence="9" key="2">
    <citation type="submission" date="2020-02" db="EMBL/GenBank/DDBJ databases">
        <authorList>
            <person name="Littmann E."/>
            <person name="Sorbara M."/>
        </authorList>
    </citation>
    <scope>NUCLEOTIDE SEQUENCE</scope>
    <source>
        <strain evidence="9">MSK.17.11</strain>
        <strain evidence="8">MSK.17.38</strain>
    </source>
</reference>
<evidence type="ECO:0000256" key="5">
    <source>
        <dbReference type="ARBA" id="ARBA00023136"/>
    </source>
</evidence>
<evidence type="ECO:0000256" key="2">
    <source>
        <dbReference type="ARBA" id="ARBA00022475"/>
    </source>
</evidence>
<keyword evidence="5 6" id="KW-0472">Membrane</keyword>
<comment type="similarity">
    <text evidence="6">Belongs to the ABC-4 integral membrane protein family.</text>
</comment>
<keyword evidence="4 6" id="KW-1133">Transmembrane helix</keyword>
<feature type="transmembrane region" description="Helical" evidence="6">
    <location>
        <begin position="145"/>
        <end position="169"/>
    </location>
</feature>
<dbReference type="EMBL" id="JAAIUO010000002">
    <property type="protein sequence ID" value="NSK13878.1"/>
    <property type="molecule type" value="Genomic_DNA"/>
</dbReference>
<proteinExistence type="inferred from homology"/>
<evidence type="ECO:0000256" key="3">
    <source>
        <dbReference type="ARBA" id="ARBA00022692"/>
    </source>
</evidence>
<name>A0A850HF80_9FIRM</name>
<dbReference type="InterPro" id="IPR027022">
    <property type="entry name" value="ABC_permease_BceB-typ"/>
</dbReference>
<dbReference type="Proteomes" id="UP000701680">
    <property type="component" value="Unassembled WGS sequence"/>
</dbReference>
<evidence type="ECO:0000256" key="4">
    <source>
        <dbReference type="ARBA" id="ARBA00022989"/>
    </source>
</evidence>
<sequence>MNSSVYSKLAWTNLKNNRKTYIPYILTAILTVMMFYIMDALFHSKDIGSENLKLMLQYSVGVIMIFAVLLLFYTNSFLVKRRKKEIGVYNILGMGKRHIARMMIVETLITAVVSIGIGLLAGIVFGKLMYLLLLKILHYDIGMHFAVSGTAVGQTALLFMGIFLLTLFYNMMQIRLSNPIELLHGGNKGEKEPRTKWLLTVIGVLALAAGYGIALTVEKPMEAIFDFFVAVVCVIIGTYALFIAGSIAVLKLLKKNKRYYYKTTHFTAVSGMIYRMKQNAAGLANICILSTMVLVMVSTTMSLYAGMEDILKYRFPMEFSAKVASDSKETDQAAERAIREELEKAGVKEKSWIGCHGAWLAGIKVKDGFMLTEIDDYSVSDVCALSMIKLEDYNKLEGKQETLAPDEALIYAPYGTYGKDRVKLGNQNYKVKKELSSMKLEKKNKSSTVDGYYLVLPDEGHVQQALEEYNAGSAASASYAYKISFDMTGTDKEKKEAAEAVETRLAEEFSYSYCESRVLSEENFYELYGSLLFMGIYLGAMFLMATVLIIYYKQISEGYDDRERYQIMQKVGMSRAEVKRSIRSQVLMVFFLPLVTAVIHNVVAFRIVKMLLQTLNLVNVPLYLGCTALTICIFALFYAVVYAVTAREYYKIVNE</sequence>
<evidence type="ECO:0000313" key="11">
    <source>
        <dbReference type="Proteomes" id="UP000701680"/>
    </source>
</evidence>
<accession>A0A850HF80</accession>
<dbReference type="Pfam" id="PF02687">
    <property type="entry name" value="FtsX"/>
    <property type="match status" value="1"/>
</dbReference>
<protein>
    <submittedName>
        <fullName evidence="9">ABC transporter permease</fullName>
    </submittedName>
</protein>
<evidence type="ECO:0000259" key="7">
    <source>
        <dbReference type="Pfam" id="PF02687"/>
    </source>
</evidence>
<dbReference type="InterPro" id="IPR052536">
    <property type="entry name" value="ABC-4_Integral_Memb_Prot"/>
</dbReference>
<organism evidence="9 10">
    <name type="scientific">Dorea phocaeensis</name>
    <dbReference type="NCBI Taxonomy" id="2040291"/>
    <lineage>
        <taxon>Bacteria</taxon>
        <taxon>Bacillati</taxon>
        <taxon>Bacillota</taxon>
        <taxon>Clostridia</taxon>
        <taxon>Lachnospirales</taxon>
        <taxon>Lachnospiraceae</taxon>
        <taxon>Dorea</taxon>
    </lineage>
</organism>
<dbReference type="PANTHER" id="PTHR46795">
    <property type="entry name" value="ABC TRANSPORTER PERMEASE-RELATED-RELATED"/>
    <property type="match status" value="1"/>
</dbReference>
<comment type="subcellular location">
    <subcellularLocation>
        <location evidence="1 6">Cell membrane</location>
        <topology evidence="1 6">Multi-pass membrane protein</topology>
    </subcellularLocation>
</comment>
<evidence type="ECO:0000256" key="1">
    <source>
        <dbReference type="ARBA" id="ARBA00004651"/>
    </source>
</evidence>
<dbReference type="EMBL" id="JAAITX010000002">
    <property type="protein sequence ID" value="NVH58035.1"/>
    <property type="molecule type" value="Genomic_DNA"/>
</dbReference>
<dbReference type="PIRSF" id="PIRSF018968">
    <property type="entry name" value="ABC_permease_BceB"/>
    <property type="match status" value="1"/>
</dbReference>
<dbReference type="AlphaFoldDB" id="A0A850HF80"/>